<evidence type="ECO:0000313" key="2">
    <source>
        <dbReference type="EMBL" id="GGL54702.1"/>
    </source>
</evidence>
<gene>
    <name evidence="2" type="ORF">GCM10009039_11020</name>
</gene>
<organism evidence="2 3">
    <name type="scientific">Halocalculus aciditolerans</name>
    <dbReference type="NCBI Taxonomy" id="1383812"/>
    <lineage>
        <taxon>Archaea</taxon>
        <taxon>Methanobacteriati</taxon>
        <taxon>Methanobacteriota</taxon>
        <taxon>Stenosarchaea group</taxon>
        <taxon>Halobacteria</taxon>
        <taxon>Halobacteriales</taxon>
        <taxon>Halobacteriaceae</taxon>
        <taxon>Halocalculus</taxon>
    </lineage>
</organism>
<keyword evidence="1" id="KW-1133">Transmembrane helix</keyword>
<proteinExistence type="predicted"/>
<keyword evidence="1" id="KW-0472">Membrane</keyword>
<accession>A0A830F4P0</accession>
<keyword evidence="1" id="KW-0812">Transmembrane</keyword>
<dbReference type="OrthoDB" id="328136at2157"/>
<feature type="transmembrane region" description="Helical" evidence="1">
    <location>
        <begin position="158"/>
        <end position="180"/>
    </location>
</feature>
<reference evidence="2" key="1">
    <citation type="journal article" date="2014" name="Int. J. Syst. Evol. Microbiol.">
        <title>Complete genome sequence of Corynebacterium casei LMG S-19264T (=DSM 44701T), isolated from a smear-ripened cheese.</title>
        <authorList>
            <consortium name="US DOE Joint Genome Institute (JGI-PGF)"/>
            <person name="Walter F."/>
            <person name="Albersmeier A."/>
            <person name="Kalinowski J."/>
            <person name="Ruckert C."/>
        </authorList>
    </citation>
    <scope>NUCLEOTIDE SEQUENCE</scope>
    <source>
        <strain evidence="2">JCM 19596</strain>
    </source>
</reference>
<dbReference type="Proteomes" id="UP000607197">
    <property type="component" value="Unassembled WGS sequence"/>
</dbReference>
<evidence type="ECO:0000313" key="3">
    <source>
        <dbReference type="Proteomes" id="UP000607197"/>
    </source>
</evidence>
<reference evidence="2" key="2">
    <citation type="submission" date="2020-09" db="EMBL/GenBank/DDBJ databases">
        <authorList>
            <person name="Sun Q."/>
            <person name="Ohkuma M."/>
        </authorList>
    </citation>
    <scope>NUCLEOTIDE SEQUENCE</scope>
    <source>
        <strain evidence="2">JCM 19596</strain>
    </source>
</reference>
<keyword evidence="3" id="KW-1185">Reference proteome</keyword>
<comment type="caution">
    <text evidence="2">The sequence shown here is derived from an EMBL/GenBank/DDBJ whole genome shotgun (WGS) entry which is preliminary data.</text>
</comment>
<feature type="transmembrane region" description="Helical" evidence="1">
    <location>
        <begin position="92"/>
        <end position="111"/>
    </location>
</feature>
<protein>
    <submittedName>
        <fullName evidence="2">Uncharacterized protein</fullName>
    </submittedName>
</protein>
<dbReference type="RefSeq" id="WP_188976648.1">
    <property type="nucleotide sequence ID" value="NZ_BMPG01000001.1"/>
</dbReference>
<evidence type="ECO:0000256" key="1">
    <source>
        <dbReference type="SAM" id="Phobius"/>
    </source>
</evidence>
<sequence length="183" mass="18813">MDDEAPDVGDLLNELEALEDTIDDPDAREQVADAIETAVDLQRDSPVFGRVIHGFDRADLAEATLGSVLFCIPMVVESGTGDAGAFVAARPLAFAGTLVATLALVYGVLYVADIQDVRVADPFFGVIPRRLVGVIAASLLTTVLVFAGWGQLPADPAVAAGTIAVAWGPTALGAALGDILPGS</sequence>
<feature type="transmembrane region" description="Helical" evidence="1">
    <location>
        <begin position="131"/>
        <end position="152"/>
    </location>
</feature>
<dbReference type="EMBL" id="BMPG01000001">
    <property type="protein sequence ID" value="GGL54702.1"/>
    <property type="molecule type" value="Genomic_DNA"/>
</dbReference>
<dbReference type="AlphaFoldDB" id="A0A830F4P0"/>
<name>A0A830F4P0_9EURY</name>